<reference evidence="3" key="1">
    <citation type="journal article" date="2019" name="Int. J. Syst. Evol. Microbiol.">
        <title>The Global Catalogue of Microorganisms (GCM) 10K type strain sequencing project: providing services to taxonomists for standard genome sequencing and annotation.</title>
        <authorList>
            <consortium name="The Broad Institute Genomics Platform"/>
            <consortium name="The Broad Institute Genome Sequencing Center for Infectious Disease"/>
            <person name="Wu L."/>
            <person name="Ma J."/>
        </authorList>
    </citation>
    <scope>NUCLEOTIDE SEQUENCE [LARGE SCALE GENOMIC DNA]</scope>
    <source>
        <strain evidence="3">JCM 13004</strain>
    </source>
</reference>
<accession>A0ABP4GHG2</accession>
<comment type="caution">
    <text evidence="2">The sequence shown here is derived from an EMBL/GenBank/DDBJ whole genome shotgun (WGS) entry which is preliminary data.</text>
</comment>
<protein>
    <submittedName>
        <fullName evidence="2">Uncharacterized protein</fullName>
    </submittedName>
</protein>
<feature type="compositionally biased region" description="Basic and acidic residues" evidence="1">
    <location>
        <begin position="169"/>
        <end position="202"/>
    </location>
</feature>
<feature type="region of interest" description="Disordered" evidence="1">
    <location>
        <begin position="168"/>
        <end position="278"/>
    </location>
</feature>
<feature type="region of interest" description="Disordered" evidence="1">
    <location>
        <begin position="328"/>
        <end position="389"/>
    </location>
</feature>
<feature type="region of interest" description="Disordered" evidence="1">
    <location>
        <begin position="66"/>
        <end position="86"/>
    </location>
</feature>
<evidence type="ECO:0000313" key="2">
    <source>
        <dbReference type="EMBL" id="GAA1225320.1"/>
    </source>
</evidence>
<gene>
    <name evidence="2" type="ORF">GCM10009665_14600</name>
</gene>
<dbReference type="Proteomes" id="UP001500037">
    <property type="component" value="Unassembled WGS sequence"/>
</dbReference>
<feature type="region of interest" description="Disordered" evidence="1">
    <location>
        <begin position="27"/>
        <end position="48"/>
    </location>
</feature>
<keyword evidence="3" id="KW-1185">Reference proteome</keyword>
<evidence type="ECO:0000313" key="3">
    <source>
        <dbReference type="Proteomes" id="UP001500037"/>
    </source>
</evidence>
<feature type="compositionally biased region" description="Basic and acidic residues" evidence="1">
    <location>
        <begin position="27"/>
        <end position="40"/>
    </location>
</feature>
<evidence type="ECO:0000256" key="1">
    <source>
        <dbReference type="SAM" id="MobiDB-lite"/>
    </source>
</evidence>
<sequence>MRGAPTRVLPVQVRQHEVGGTALVRRGQLDDARPHERMPEGELAGGRIDDQQAARDRLVDAAHAVPRGQGRALARPRRRTVDGARQQFRPDGVAEARETGGVDLLDPPGHRDAVRTEQVLRCAFAGSGGEVGGQLQQGQWVAAGLVQHQPAEPPAQLRVVAVQQAPGVRVRERADRRLRQPRGVEPRGDVAADRHEEFDSRAAGEPAADEPADVGAGVVQPLAVVDDEQQRPLLSRRAQQVEDDDAEVHDRRRPAGRPTEHGVERQAGGAGRPSVPELPAVREQRVEELVQTGVGQPGLRLDPGGAYHQVAVPGRELRRQVEQGALADARLSPEHQGLSVGGPHERGQPRPLAVPTDHHHARFHARLPPPARGAAITAPKMGDHSQLDG</sequence>
<proteinExistence type="predicted"/>
<organism evidence="2 3">
    <name type="scientific">Kitasatospora nipponensis</name>
    <dbReference type="NCBI Taxonomy" id="258049"/>
    <lineage>
        <taxon>Bacteria</taxon>
        <taxon>Bacillati</taxon>
        <taxon>Actinomycetota</taxon>
        <taxon>Actinomycetes</taxon>
        <taxon>Kitasatosporales</taxon>
        <taxon>Streptomycetaceae</taxon>
        <taxon>Kitasatospora</taxon>
    </lineage>
</organism>
<dbReference type="EMBL" id="BAAALF010000015">
    <property type="protein sequence ID" value="GAA1225320.1"/>
    <property type="molecule type" value="Genomic_DNA"/>
</dbReference>
<name>A0ABP4GHG2_9ACTN</name>